<evidence type="ECO:0000313" key="2">
    <source>
        <dbReference type="EMBL" id="GES02433.1"/>
    </source>
</evidence>
<comment type="caution">
    <text evidence="2">The sequence shown here is derived from an EMBL/GenBank/DDBJ whole genome shotgun (WGS) entry which is preliminary data.</text>
</comment>
<keyword evidence="1" id="KW-0812">Transmembrane</keyword>
<feature type="transmembrane region" description="Helical" evidence="1">
    <location>
        <begin position="29"/>
        <end position="49"/>
    </location>
</feature>
<feature type="transmembrane region" description="Helical" evidence="1">
    <location>
        <begin position="151"/>
        <end position="171"/>
    </location>
</feature>
<reference evidence="2 3" key="1">
    <citation type="submission" date="2019-10" db="EMBL/GenBank/DDBJ databases">
        <title>Whole genome shotgun sequence of Acrocarpospora corrugata NBRC 13972.</title>
        <authorList>
            <person name="Ichikawa N."/>
            <person name="Kimura A."/>
            <person name="Kitahashi Y."/>
            <person name="Komaki H."/>
            <person name="Oguchi A."/>
        </authorList>
    </citation>
    <scope>NUCLEOTIDE SEQUENCE [LARGE SCALE GENOMIC DNA]</scope>
    <source>
        <strain evidence="2 3">NBRC 13972</strain>
    </source>
</reference>
<keyword evidence="1" id="KW-1133">Transmembrane helix</keyword>
<evidence type="ECO:0000313" key="3">
    <source>
        <dbReference type="Proteomes" id="UP000334990"/>
    </source>
</evidence>
<dbReference type="InterPro" id="IPR025495">
    <property type="entry name" value="DUF4386"/>
</dbReference>
<dbReference type="EMBL" id="BLAD01000058">
    <property type="protein sequence ID" value="GES02433.1"/>
    <property type="molecule type" value="Genomic_DNA"/>
</dbReference>
<dbReference type="AlphaFoldDB" id="A0A5M3W589"/>
<feature type="transmembrane region" description="Helical" evidence="1">
    <location>
        <begin position="103"/>
        <end position="131"/>
    </location>
</feature>
<keyword evidence="3" id="KW-1185">Reference proteome</keyword>
<accession>A0A5M3W589</accession>
<name>A0A5M3W589_9ACTN</name>
<dbReference type="Pfam" id="PF14329">
    <property type="entry name" value="DUF4386"/>
    <property type="match status" value="1"/>
</dbReference>
<protein>
    <recommendedName>
        <fullName evidence="4">DUF4386 domain-containing protein</fullName>
    </recommendedName>
</protein>
<proteinExistence type="predicted"/>
<sequence>MIMGPARADATAEGAGTAEIVRTARMTGLFYLGMAITGVLGFLVIRPRLFAADDPSATLAHLVGNGSLVRAGVVLEMLMVLTQALTAMWFYRLFRTVDAFAAGGIAAFGLVNAVIGLGSAAFLATAAEIAFGPVGDAPTTVYLLYLVSGNLWGVGAMFFGLWLIPMGLCVLRSGWMPRPLGWALIGGGAGYLLGAFIVYLAPEAQVVAELVAIPAHVGEFWMVGYLLVRGVHRRALQEAPRDDAHMALPAAT</sequence>
<dbReference type="Proteomes" id="UP000334990">
    <property type="component" value="Unassembled WGS sequence"/>
</dbReference>
<feature type="transmembrane region" description="Helical" evidence="1">
    <location>
        <begin position="69"/>
        <end position="91"/>
    </location>
</feature>
<gene>
    <name evidence="2" type="ORF">Acor_44990</name>
</gene>
<feature type="transmembrane region" description="Helical" evidence="1">
    <location>
        <begin position="207"/>
        <end position="228"/>
    </location>
</feature>
<organism evidence="2 3">
    <name type="scientific">Acrocarpospora corrugata</name>
    <dbReference type="NCBI Taxonomy" id="35763"/>
    <lineage>
        <taxon>Bacteria</taxon>
        <taxon>Bacillati</taxon>
        <taxon>Actinomycetota</taxon>
        <taxon>Actinomycetes</taxon>
        <taxon>Streptosporangiales</taxon>
        <taxon>Streptosporangiaceae</taxon>
        <taxon>Acrocarpospora</taxon>
    </lineage>
</organism>
<feature type="transmembrane region" description="Helical" evidence="1">
    <location>
        <begin position="180"/>
        <end position="201"/>
    </location>
</feature>
<evidence type="ECO:0008006" key="4">
    <source>
        <dbReference type="Google" id="ProtNLM"/>
    </source>
</evidence>
<keyword evidence="1" id="KW-0472">Membrane</keyword>
<evidence type="ECO:0000256" key="1">
    <source>
        <dbReference type="SAM" id="Phobius"/>
    </source>
</evidence>